<keyword evidence="1" id="KW-0472">Membrane</keyword>
<dbReference type="InterPro" id="IPR044787">
    <property type="entry name" value="HHO5-like"/>
</dbReference>
<dbReference type="GO" id="GO:0003700">
    <property type="term" value="F:DNA-binding transcription factor activity"/>
    <property type="evidence" value="ECO:0007669"/>
    <property type="project" value="InterPro"/>
</dbReference>
<dbReference type="PANTHER" id="PTHR31003:SF3">
    <property type="entry name" value="HOMEODOMAIN-LIKE SUPERFAMILY PROTEIN-RELATED"/>
    <property type="match status" value="1"/>
</dbReference>
<evidence type="ECO:0000313" key="3">
    <source>
        <dbReference type="Proteomes" id="UP001374535"/>
    </source>
</evidence>
<dbReference type="Proteomes" id="UP001374535">
    <property type="component" value="Chromosome 5"/>
</dbReference>
<evidence type="ECO:0000313" key="2">
    <source>
        <dbReference type="EMBL" id="WVZ09166.1"/>
    </source>
</evidence>
<dbReference type="GO" id="GO:0005634">
    <property type="term" value="C:nucleus"/>
    <property type="evidence" value="ECO:0007669"/>
    <property type="project" value="UniProtKB-SubCell"/>
</dbReference>
<keyword evidence="3" id="KW-1185">Reference proteome</keyword>
<dbReference type="PANTHER" id="PTHR31003">
    <property type="entry name" value="MYB FAMILY TRANSCRIPTION FACTOR"/>
    <property type="match status" value="1"/>
</dbReference>
<organism evidence="2 3">
    <name type="scientific">Vigna mungo</name>
    <name type="common">Black gram</name>
    <name type="synonym">Phaseolus mungo</name>
    <dbReference type="NCBI Taxonomy" id="3915"/>
    <lineage>
        <taxon>Eukaryota</taxon>
        <taxon>Viridiplantae</taxon>
        <taxon>Streptophyta</taxon>
        <taxon>Embryophyta</taxon>
        <taxon>Tracheophyta</taxon>
        <taxon>Spermatophyta</taxon>
        <taxon>Magnoliopsida</taxon>
        <taxon>eudicotyledons</taxon>
        <taxon>Gunneridae</taxon>
        <taxon>Pentapetalae</taxon>
        <taxon>rosids</taxon>
        <taxon>fabids</taxon>
        <taxon>Fabales</taxon>
        <taxon>Fabaceae</taxon>
        <taxon>Papilionoideae</taxon>
        <taxon>50 kb inversion clade</taxon>
        <taxon>NPAAA clade</taxon>
        <taxon>indigoferoid/millettioid clade</taxon>
        <taxon>Phaseoleae</taxon>
        <taxon>Vigna</taxon>
    </lineage>
</organism>
<proteinExistence type="predicted"/>
<accession>A0AAQ3RYM5</accession>
<feature type="transmembrane region" description="Helical" evidence="1">
    <location>
        <begin position="6"/>
        <end position="29"/>
    </location>
</feature>
<evidence type="ECO:0000256" key="1">
    <source>
        <dbReference type="SAM" id="Phobius"/>
    </source>
</evidence>
<reference evidence="2 3" key="1">
    <citation type="journal article" date="2023" name="Life. Sci Alliance">
        <title>Evolutionary insights into 3D genome organization and epigenetic landscape of Vigna mungo.</title>
        <authorList>
            <person name="Junaid A."/>
            <person name="Singh B."/>
            <person name="Bhatia S."/>
        </authorList>
    </citation>
    <scope>NUCLEOTIDE SEQUENCE [LARGE SCALE GENOMIC DNA]</scope>
    <source>
        <strain evidence="2">Urdbean</strain>
    </source>
</reference>
<dbReference type="EMBL" id="CP144696">
    <property type="protein sequence ID" value="WVZ09166.1"/>
    <property type="molecule type" value="Genomic_DNA"/>
</dbReference>
<keyword evidence="1" id="KW-0812">Transmembrane</keyword>
<sequence length="152" mass="18037">MGCVYFLFIFQWTNISTVLAFMVAAISALKEELAKCRAFKAEPVLEEFIPLKREYEEKEDSEKEEECRDKNDWVSSFQLWNTEDEACNRSKACRLEHKQKKVVLQRLLYVCGFCKVDEFNFVCFLLFGHGRVKEKKENLWKRTISDIIVIEM</sequence>
<protein>
    <submittedName>
        <fullName evidence="2">Uncharacterized protein</fullName>
    </submittedName>
</protein>
<name>A0AAQ3RYM5_VIGMU</name>
<dbReference type="GO" id="GO:0003677">
    <property type="term" value="F:DNA binding"/>
    <property type="evidence" value="ECO:0007669"/>
    <property type="project" value="UniProtKB-KW"/>
</dbReference>
<gene>
    <name evidence="2" type="ORF">V8G54_013696</name>
</gene>
<dbReference type="AlphaFoldDB" id="A0AAQ3RYM5"/>
<keyword evidence="1" id="KW-1133">Transmembrane helix</keyword>